<accession>A0A2I0T6R2</accession>
<dbReference type="EMBL" id="KZ516941">
    <property type="protein sequence ID" value="PKU29487.1"/>
    <property type="molecule type" value="Genomic_DNA"/>
</dbReference>
<keyword evidence="3" id="KW-1185">Reference proteome</keyword>
<evidence type="ECO:0000256" key="1">
    <source>
        <dbReference type="SAM" id="MobiDB-lite"/>
    </source>
</evidence>
<proteinExistence type="predicted"/>
<feature type="region of interest" description="Disordered" evidence="1">
    <location>
        <begin position="1"/>
        <end position="21"/>
    </location>
</feature>
<protein>
    <submittedName>
        <fullName evidence="2">Uncharacterized protein</fullName>
    </submittedName>
</protein>
<reference evidence="3" key="2">
    <citation type="submission" date="2017-12" db="EMBL/GenBank/DDBJ databases">
        <title>Genome sequence of the Bar-tailed Godwit (Limosa lapponica baueri).</title>
        <authorList>
            <person name="Lima N.C.B."/>
            <person name="Parody-Merino A.M."/>
            <person name="Battley P.F."/>
            <person name="Fidler A.E."/>
            <person name="Prosdocimi F."/>
        </authorList>
    </citation>
    <scope>NUCLEOTIDE SEQUENCE [LARGE SCALE GENOMIC DNA]</scope>
</reference>
<feature type="region of interest" description="Disordered" evidence="1">
    <location>
        <begin position="178"/>
        <end position="209"/>
    </location>
</feature>
<evidence type="ECO:0000313" key="3">
    <source>
        <dbReference type="Proteomes" id="UP000233556"/>
    </source>
</evidence>
<organism evidence="2 3">
    <name type="scientific">Limosa lapponica baueri</name>
    <dbReference type="NCBI Taxonomy" id="1758121"/>
    <lineage>
        <taxon>Eukaryota</taxon>
        <taxon>Metazoa</taxon>
        <taxon>Chordata</taxon>
        <taxon>Craniata</taxon>
        <taxon>Vertebrata</taxon>
        <taxon>Euteleostomi</taxon>
        <taxon>Archelosauria</taxon>
        <taxon>Archosauria</taxon>
        <taxon>Dinosauria</taxon>
        <taxon>Saurischia</taxon>
        <taxon>Theropoda</taxon>
        <taxon>Coelurosauria</taxon>
        <taxon>Aves</taxon>
        <taxon>Neognathae</taxon>
        <taxon>Neoaves</taxon>
        <taxon>Charadriiformes</taxon>
        <taxon>Scolopacidae</taxon>
        <taxon>Limosa</taxon>
    </lineage>
</organism>
<name>A0A2I0T6R2_LIMLA</name>
<dbReference type="Proteomes" id="UP000233556">
    <property type="component" value="Unassembled WGS sequence"/>
</dbReference>
<sequence>MLSPSLPRTSKAAERPPRLGALQGRVASWGNASASSPPATSTYQQQVLLFRKQRGEGGTCNEAMQARIPRRIPGLYRPHGSSRLTLKEKKRSSQKYFFFLSTTANHFLYDTQFKNDLLFGFGTPMTGVTDAHGHPGEEGEVPSPGMLEKPERIITITTTLTAKAPGCSPKPLAELGFRGLTSGEPACHHPHPPAPDTDTQLRSSPPGML</sequence>
<dbReference type="AlphaFoldDB" id="A0A2I0T6R2"/>
<reference evidence="3" key="1">
    <citation type="submission" date="2017-11" db="EMBL/GenBank/DDBJ databases">
        <authorList>
            <person name="Lima N.C."/>
            <person name="Parody-Merino A.M."/>
            <person name="Battley P.F."/>
            <person name="Fidler A.E."/>
            <person name="Prosdocimi F."/>
        </authorList>
    </citation>
    <scope>NUCLEOTIDE SEQUENCE [LARGE SCALE GENOMIC DNA]</scope>
</reference>
<gene>
    <name evidence="2" type="ORF">llap_20209</name>
</gene>
<evidence type="ECO:0000313" key="2">
    <source>
        <dbReference type="EMBL" id="PKU29487.1"/>
    </source>
</evidence>